<evidence type="ECO:0000313" key="3">
    <source>
        <dbReference type="EMBL" id="PYA72545.1"/>
    </source>
</evidence>
<dbReference type="EMBL" id="QJQB01000110">
    <property type="protein sequence ID" value="PYA72545.1"/>
    <property type="molecule type" value="Genomic_DNA"/>
</dbReference>
<comment type="similarity">
    <text evidence="1">Belongs to the short-chain dehydrogenases/reductases (SDR) family.</text>
</comment>
<dbReference type="Gene3D" id="3.40.50.720">
    <property type="entry name" value="NAD(P)-binding Rossmann-like Domain"/>
    <property type="match status" value="1"/>
</dbReference>
<accession>A0ABX5NIS1</accession>
<sequence length="57" mass="5707">MSRLQGKYALITGGTSGIGLETARQFIAEGATVAITGRSQSALDAAGQTLAGKALLL</sequence>
<dbReference type="Pfam" id="PF00106">
    <property type="entry name" value="adh_short"/>
    <property type="match status" value="1"/>
</dbReference>
<evidence type="ECO:0000256" key="1">
    <source>
        <dbReference type="ARBA" id="ARBA00006484"/>
    </source>
</evidence>
<protein>
    <submittedName>
        <fullName evidence="3">Short-chain dehydrogenase</fullName>
    </submittedName>
</protein>
<organism evidence="3 4">
    <name type="scientific">Serratia marcescens</name>
    <dbReference type="NCBI Taxonomy" id="615"/>
    <lineage>
        <taxon>Bacteria</taxon>
        <taxon>Pseudomonadati</taxon>
        <taxon>Pseudomonadota</taxon>
        <taxon>Gammaproteobacteria</taxon>
        <taxon>Enterobacterales</taxon>
        <taxon>Yersiniaceae</taxon>
        <taxon>Serratia</taxon>
    </lineage>
</organism>
<evidence type="ECO:0000256" key="2">
    <source>
        <dbReference type="ARBA" id="ARBA00023002"/>
    </source>
</evidence>
<dbReference type="SUPFAM" id="SSF51735">
    <property type="entry name" value="NAD(P)-binding Rossmann-fold domains"/>
    <property type="match status" value="1"/>
</dbReference>
<dbReference type="Proteomes" id="UP000247823">
    <property type="component" value="Unassembled WGS sequence"/>
</dbReference>
<gene>
    <name evidence="3" type="ORF">DMW51_05165</name>
</gene>
<evidence type="ECO:0000313" key="4">
    <source>
        <dbReference type="Proteomes" id="UP000247823"/>
    </source>
</evidence>
<dbReference type="PANTHER" id="PTHR44196">
    <property type="entry name" value="DEHYDROGENASE/REDUCTASE SDR FAMILY MEMBER 7B"/>
    <property type="match status" value="1"/>
</dbReference>
<keyword evidence="2" id="KW-0560">Oxidoreductase</keyword>
<reference evidence="3" key="1">
    <citation type="submission" date="2018-06" db="EMBL/GenBank/DDBJ databases">
        <title>Serratia marcescens genome sequencing and assembly.</title>
        <authorList>
            <person name="Martins R.C.R."/>
            <person name="Perdigao-Neto L.V."/>
            <person name="Costa S.F."/>
            <person name="Levin A.S.S."/>
        </authorList>
    </citation>
    <scope>NUCLEOTIDE SEQUENCE</scope>
    <source>
        <strain evidence="3">1283</strain>
    </source>
</reference>
<comment type="caution">
    <text evidence="3">The sequence shown here is derived from an EMBL/GenBank/DDBJ whole genome shotgun (WGS) entry which is preliminary data.</text>
</comment>
<dbReference type="RefSeq" id="WP_146223346.1">
    <property type="nucleotide sequence ID" value="NZ_QJQB01000110.1"/>
</dbReference>
<reference evidence="3" key="2">
    <citation type="submission" date="2018-06" db="EMBL/GenBank/DDBJ databases">
        <authorList>
            <person name="Martins R.C."/>
            <person name="Perdigao-Neto L.V."/>
            <person name="Costa S.F."/>
            <person name="Levin A.S.S."/>
        </authorList>
    </citation>
    <scope>NUCLEOTIDE SEQUENCE</scope>
    <source>
        <strain evidence="3">1283</strain>
    </source>
</reference>
<dbReference type="PANTHER" id="PTHR44196:SF1">
    <property type="entry name" value="DEHYDROGENASE_REDUCTASE SDR FAMILY MEMBER 7B"/>
    <property type="match status" value="1"/>
</dbReference>
<name>A0ABX5NIS1_SERMA</name>
<dbReference type="InterPro" id="IPR002347">
    <property type="entry name" value="SDR_fam"/>
</dbReference>
<proteinExistence type="inferred from homology"/>
<dbReference type="InterPro" id="IPR036291">
    <property type="entry name" value="NAD(P)-bd_dom_sf"/>
</dbReference>
<feature type="non-terminal residue" evidence="3">
    <location>
        <position position="57"/>
    </location>
</feature>
<keyword evidence="4" id="KW-1185">Reference proteome</keyword>